<dbReference type="VEuPathDB" id="TriTrypDB:BCY84_10237"/>
<dbReference type="VEuPathDB" id="TriTrypDB:TCDM_13990"/>
<reference evidence="1 2" key="1">
    <citation type="journal article" date="2018" name="Microb. Genom.">
        <title>Expanding an expanded genome: long-read sequencing of Trypanosoma cruzi.</title>
        <authorList>
            <person name="Berna L."/>
            <person name="Rodriguez M."/>
            <person name="Chiribao M.L."/>
            <person name="Parodi-Talice A."/>
            <person name="Pita S."/>
            <person name="Rijo G."/>
            <person name="Alvarez-Valin F."/>
            <person name="Robello C."/>
        </authorList>
    </citation>
    <scope>NUCLEOTIDE SEQUENCE [LARGE SCALE GENOMIC DNA]</scope>
    <source>
        <strain evidence="1 2">Dm28c</strain>
    </source>
</reference>
<proteinExistence type="predicted"/>
<dbReference type="VEuPathDB" id="TriTrypDB:TcCLB.507875.30"/>
<dbReference type="VEuPathDB" id="TriTrypDB:TcBrA4_0126020"/>
<dbReference type="EMBL" id="PRFA01000405">
    <property type="protein sequence ID" value="PWU83058.1"/>
    <property type="molecule type" value="Genomic_DNA"/>
</dbReference>
<protein>
    <submittedName>
        <fullName evidence="1">Uncharacterized protein</fullName>
    </submittedName>
</protein>
<gene>
    <name evidence="1" type="ORF">C4B63_405g5</name>
</gene>
<organism evidence="1 2">
    <name type="scientific">Trypanosoma cruzi</name>
    <dbReference type="NCBI Taxonomy" id="5693"/>
    <lineage>
        <taxon>Eukaryota</taxon>
        <taxon>Discoba</taxon>
        <taxon>Euglenozoa</taxon>
        <taxon>Kinetoplastea</taxon>
        <taxon>Metakinetoplastina</taxon>
        <taxon>Trypanosomatida</taxon>
        <taxon>Trypanosomatidae</taxon>
        <taxon>Trypanosoma</taxon>
        <taxon>Schizotrypanum</taxon>
    </lineage>
</organism>
<sequence length="175" mass="19730">MLSATFSLLHRRLSSLGFDGWDAVTEEDVYSGAPHCYAELMRAILFSFPHDTAALMRKYPWLCIEGEDGVLAHSVLRLLSLEGSRRIVIKATQFGEKKYAAAKMNVCIELFDLLSRLSWLRENTQGTRAAARRAALARAIPFYPAACDASAFFLKERLGELNGRRKALDHHLDRE</sequence>
<dbReference type="VEuPathDB" id="TriTrypDB:C4B63_405g5"/>
<dbReference type="VEuPathDB" id="TriTrypDB:TcCLB.508111.20"/>
<dbReference type="AlphaFoldDB" id="A0A2V2UJS9"/>
<dbReference type="VEuPathDB" id="TriTrypDB:TcG_07199"/>
<comment type="caution">
    <text evidence="1">The sequence shown here is derived from an EMBL/GenBank/DDBJ whole genome shotgun (WGS) entry which is preliminary data.</text>
</comment>
<name>A0A2V2UJS9_TRYCR</name>
<evidence type="ECO:0000313" key="2">
    <source>
        <dbReference type="Proteomes" id="UP000246121"/>
    </source>
</evidence>
<accession>A0A2V2UJS9</accession>
<dbReference type="VEuPathDB" id="TriTrypDB:C3747_110g90"/>
<dbReference type="VEuPathDB" id="TriTrypDB:TcCL_NonESM10236"/>
<evidence type="ECO:0000313" key="1">
    <source>
        <dbReference type="EMBL" id="PWU83058.1"/>
    </source>
</evidence>
<dbReference type="Proteomes" id="UP000246121">
    <property type="component" value="Unassembled WGS sequence"/>
</dbReference>